<comment type="caution">
    <text evidence="3">The sequence shown here is derived from an EMBL/GenBank/DDBJ whole genome shotgun (WGS) entry which is preliminary data.</text>
</comment>
<proteinExistence type="predicted"/>
<feature type="region of interest" description="Disordered" evidence="2">
    <location>
        <begin position="53"/>
        <end position="132"/>
    </location>
</feature>
<dbReference type="Proteomes" id="UP000005025">
    <property type="component" value="Unassembled WGS sequence"/>
</dbReference>
<dbReference type="STRING" id="797516.HMPREF9104_00917"/>
<name>H1LE91_9LACO</name>
<feature type="compositionally biased region" description="Low complexity" evidence="2">
    <location>
        <begin position="92"/>
        <end position="127"/>
    </location>
</feature>
<dbReference type="EMBL" id="AGRJ01000095">
    <property type="protein sequence ID" value="EHO52587.1"/>
    <property type="molecule type" value="Genomic_DNA"/>
</dbReference>
<gene>
    <name evidence="3" type="ORF">HMPREF9104_00917</name>
</gene>
<evidence type="ECO:0000256" key="2">
    <source>
        <dbReference type="SAM" id="MobiDB-lite"/>
    </source>
</evidence>
<accession>H1LE91</accession>
<dbReference type="NCBIfam" id="TIGR03715">
    <property type="entry name" value="KxYKxGKxW"/>
    <property type="match status" value="1"/>
</dbReference>
<feature type="compositionally biased region" description="Polar residues" evidence="2">
    <location>
        <begin position="54"/>
        <end position="67"/>
    </location>
</feature>
<evidence type="ECO:0000313" key="4">
    <source>
        <dbReference type="Proteomes" id="UP000005025"/>
    </source>
</evidence>
<organism evidence="3 4">
    <name type="scientific">Lentilactobacillus kisonensis F0435</name>
    <dbReference type="NCBI Taxonomy" id="797516"/>
    <lineage>
        <taxon>Bacteria</taxon>
        <taxon>Bacillati</taxon>
        <taxon>Bacillota</taxon>
        <taxon>Bacilli</taxon>
        <taxon>Lactobacillales</taxon>
        <taxon>Lactobacillaceae</taxon>
        <taxon>Lentilactobacillus</taxon>
    </lineage>
</organism>
<protein>
    <submittedName>
        <fullName evidence="3">KxYKxGKxW signal domain protein</fullName>
    </submittedName>
</protein>
<sequence length="242" mass="26492">MVEDSIISQKQHYKMYKSGKRWLFAAITVVTFSLGGAVVDSTSVSASTEAAKTENVQSSTNQSISTGGSTGDHTAVIEPSDDNTSNSAISLDGTTAEVTTGSTTSSSSKTSTVSSSDQTSGSEGTQSDQSSVRQVLLPLVRLNRMPQVQLLSKLIHPLNPPLIKRRQRLLVRLQRLKTQHQLIQASKVVHRPAMRAVQQAVPRLNQLPISRLRLGPAQARIVVRVRLTHRLQRLNRQLRQLL</sequence>
<evidence type="ECO:0000313" key="3">
    <source>
        <dbReference type="EMBL" id="EHO52587.1"/>
    </source>
</evidence>
<dbReference type="AlphaFoldDB" id="H1LE91"/>
<reference evidence="3 4" key="1">
    <citation type="submission" date="2011-09" db="EMBL/GenBank/DDBJ databases">
        <authorList>
            <person name="Weinstock G."/>
            <person name="Sodergren E."/>
            <person name="Clifton S."/>
            <person name="Fulton L."/>
            <person name="Fulton B."/>
            <person name="Courtney L."/>
            <person name="Fronick C."/>
            <person name="Harrison M."/>
            <person name="Strong C."/>
            <person name="Farmer C."/>
            <person name="Delahaunty K."/>
            <person name="Markovic C."/>
            <person name="Hall O."/>
            <person name="Minx P."/>
            <person name="Tomlinson C."/>
            <person name="Mitreva M."/>
            <person name="Hou S."/>
            <person name="Chen J."/>
            <person name="Wollam A."/>
            <person name="Pepin K.H."/>
            <person name="Johnson M."/>
            <person name="Bhonagiri V."/>
            <person name="Zhang X."/>
            <person name="Suruliraj S."/>
            <person name="Warren W."/>
            <person name="Chinwalla A."/>
            <person name="Mardis E.R."/>
            <person name="Wilson R.K."/>
        </authorList>
    </citation>
    <scope>NUCLEOTIDE SEQUENCE [LARGE SCALE GENOMIC DNA]</scope>
    <source>
        <strain evidence="3 4">F0435</strain>
    </source>
</reference>
<dbReference type="PATRIC" id="fig|797516.3.peg.815"/>
<keyword evidence="1" id="KW-0732">Signal</keyword>
<dbReference type="InterPro" id="IPR022263">
    <property type="entry name" value="KxYKxGKxW"/>
</dbReference>
<evidence type="ECO:0000256" key="1">
    <source>
        <dbReference type="ARBA" id="ARBA00022729"/>
    </source>
</evidence>
<dbReference type="HOGENOM" id="CLU_1146054_0_0_9"/>
<dbReference type="Pfam" id="PF19258">
    <property type="entry name" value="KxYKxGKxW_sig"/>
    <property type="match status" value="1"/>
</dbReference>